<evidence type="ECO:0000313" key="4">
    <source>
        <dbReference type="Proteomes" id="UP000051166"/>
    </source>
</evidence>
<protein>
    <submittedName>
        <fullName evidence="3">DNA repair exonuclease</fullName>
    </submittedName>
</protein>
<dbReference type="PATRIC" id="fig|1423801.4.peg.5"/>
<dbReference type="InterPro" id="IPR050535">
    <property type="entry name" value="DNA_Repair-Maintenance_Comp"/>
</dbReference>
<evidence type="ECO:0000259" key="2">
    <source>
        <dbReference type="Pfam" id="PF00149"/>
    </source>
</evidence>
<keyword evidence="3" id="KW-0540">Nuclease</keyword>
<dbReference type="GO" id="GO:0004527">
    <property type="term" value="F:exonuclease activity"/>
    <property type="evidence" value="ECO:0007669"/>
    <property type="project" value="UniProtKB-KW"/>
</dbReference>
<feature type="domain" description="Calcineurin-like phosphoesterase" evidence="2">
    <location>
        <begin position="1"/>
        <end position="196"/>
    </location>
</feature>
<dbReference type="Proteomes" id="UP000051166">
    <property type="component" value="Unassembled WGS sequence"/>
</dbReference>
<dbReference type="Pfam" id="PF00149">
    <property type="entry name" value="Metallophos"/>
    <property type="match status" value="1"/>
</dbReference>
<keyword evidence="3" id="KW-0269">Exonuclease</keyword>
<dbReference type="RefSeq" id="WP_056960124.1">
    <property type="nucleotide sequence ID" value="NZ_AZFQ01000023.1"/>
</dbReference>
<keyword evidence="1" id="KW-0378">Hydrolase</keyword>
<dbReference type="GeneID" id="98307477"/>
<dbReference type="PANTHER" id="PTHR30337:SF7">
    <property type="entry name" value="PHOSPHOESTERASE"/>
    <property type="match status" value="1"/>
</dbReference>
<dbReference type="STRING" id="1423801.FD50_GL000005"/>
<comment type="caution">
    <text evidence="3">The sequence shown here is derived from an EMBL/GenBank/DDBJ whole genome shotgun (WGS) entry which is preliminary data.</text>
</comment>
<dbReference type="EMBL" id="AZFQ01000023">
    <property type="protein sequence ID" value="KRL99691.1"/>
    <property type="molecule type" value="Genomic_DNA"/>
</dbReference>
<reference evidence="3 4" key="1">
    <citation type="journal article" date="2015" name="Genome Announc.">
        <title>Expanding the biotechnology potential of lactobacilli through comparative genomics of 213 strains and associated genera.</title>
        <authorList>
            <person name="Sun Z."/>
            <person name="Harris H.M."/>
            <person name="McCann A."/>
            <person name="Guo C."/>
            <person name="Argimon S."/>
            <person name="Zhang W."/>
            <person name="Yang X."/>
            <person name="Jeffery I.B."/>
            <person name="Cooney J.C."/>
            <person name="Kagawa T.F."/>
            <person name="Liu W."/>
            <person name="Song Y."/>
            <person name="Salvetti E."/>
            <person name="Wrobel A."/>
            <person name="Rasinkangas P."/>
            <person name="Parkhill J."/>
            <person name="Rea M.C."/>
            <person name="O'Sullivan O."/>
            <person name="Ritari J."/>
            <person name="Douillard F.P."/>
            <person name="Paul Ross R."/>
            <person name="Yang R."/>
            <person name="Briner A.E."/>
            <person name="Felis G.E."/>
            <person name="de Vos W.M."/>
            <person name="Barrangou R."/>
            <person name="Klaenhammer T.R."/>
            <person name="Caufield P.W."/>
            <person name="Cui Y."/>
            <person name="Zhang H."/>
            <person name="O'Toole P.W."/>
        </authorList>
    </citation>
    <scope>NUCLEOTIDE SEQUENCE [LARGE SCALE GENOMIC DNA]</scope>
    <source>
        <strain evidence="3 4">DSM 16230</strain>
    </source>
</reference>
<keyword evidence="4" id="KW-1185">Reference proteome</keyword>
<dbReference type="OrthoDB" id="9773856at2"/>
<dbReference type="SUPFAM" id="SSF56300">
    <property type="entry name" value="Metallo-dependent phosphatases"/>
    <property type="match status" value="1"/>
</dbReference>
<organism evidence="3 4">
    <name type="scientific">Liquorilactobacillus satsumensis DSM 16230 = JCM 12392</name>
    <dbReference type="NCBI Taxonomy" id="1423801"/>
    <lineage>
        <taxon>Bacteria</taxon>
        <taxon>Bacillati</taxon>
        <taxon>Bacillota</taxon>
        <taxon>Bacilli</taxon>
        <taxon>Lactobacillales</taxon>
        <taxon>Lactobacillaceae</taxon>
        <taxon>Liquorilactobacillus</taxon>
    </lineage>
</organism>
<dbReference type="CDD" id="cd00840">
    <property type="entry name" value="MPP_Mre11_N"/>
    <property type="match status" value="1"/>
</dbReference>
<evidence type="ECO:0000313" key="3">
    <source>
        <dbReference type="EMBL" id="KRL99691.1"/>
    </source>
</evidence>
<name>A0A0R1VCT5_9LACO</name>
<accession>A0A0R1VCT5</accession>
<proteinExistence type="predicted"/>
<dbReference type="InterPro" id="IPR029052">
    <property type="entry name" value="Metallo-depent_PP-like"/>
</dbReference>
<dbReference type="Gene3D" id="3.60.21.10">
    <property type="match status" value="1"/>
</dbReference>
<dbReference type="PIRSF" id="PIRSF033091">
    <property type="entry name" value="Pesterase_YhaO"/>
    <property type="match status" value="1"/>
</dbReference>
<dbReference type="InterPro" id="IPR041796">
    <property type="entry name" value="Mre11_N"/>
</dbReference>
<gene>
    <name evidence="3" type="ORF">FD50_GL000005</name>
</gene>
<dbReference type="InterPro" id="IPR014576">
    <property type="entry name" value="Pesterase_YhaO"/>
</dbReference>
<dbReference type="AlphaFoldDB" id="A0A0R1VCT5"/>
<sequence>MKFIHTADLHLGSPIEGLTTIPEKYLQLLHEHTNQLFAQLVKAALREKVDFILIAGDFFDNHAPSVALQVAVHEQFEKLQRAGISVYLCLGNHDYLNLDKEHVFFPENVFLFPNYPMTKHFRVGTAEVALTSFSYAQRWTSGILQQFPRKGPEKWHLGMLHGALKENDPGGHYAPFDIPELLAKRYDYWALGHIHKRMELAADPPIVYPGCLQGKNRKESGSKGFYVVEEQAGKLVPHFCPMETLRWQTVDFTLKKGEDEAKIEQRIFSELVKLSQKNDKIALLLITVRLFLTHGTATSLQEKVSSGFLVRRLRDLLKELPNLYVEKLSAQLISEPAISLIDQEILAQARQKTFQSSQLTAMAGKLLNYPFIEKHLLEKEVQQEIETAAVFDLVEEADDDENITG</sequence>
<dbReference type="InterPro" id="IPR004843">
    <property type="entry name" value="Calcineurin-like_PHP"/>
</dbReference>
<evidence type="ECO:0000256" key="1">
    <source>
        <dbReference type="ARBA" id="ARBA00022801"/>
    </source>
</evidence>
<dbReference type="PANTHER" id="PTHR30337">
    <property type="entry name" value="COMPONENT OF ATP-DEPENDENT DSDNA EXONUCLEASE"/>
    <property type="match status" value="1"/>
</dbReference>